<dbReference type="InterPro" id="IPR005021">
    <property type="entry name" value="Terminase_largesu-like"/>
</dbReference>
<reference evidence="2" key="1">
    <citation type="journal article" date="2014" name="Front. Microbiol.">
        <title>High frequency of phylogenetically diverse reductive dehalogenase-homologous genes in deep subseafloor sedimentary metagenomes.</title>
        <authorList>
            <person name="Kawai M."/>
            <person name="Futagami T."/>
            <person name="Toyoda A."/>
            <person name="Takaki Y."/>
            <person name="Nishi S."/>
            <person name="Hori S."/>
            <person name="Arai W."/>
            <person name="Tsubouchi T."/>
            <person name="Morono Y."/>
            <person name="Uchiyama I."/>
            <person name="Ito T."/>
            <person name="Fujiyama A."/>
            <person name="Inagaki F."/>
            <person name="Takami H."/>
        </authorList>
    </citation>
    <scope>NUCLEOTIDE SEQUENCE</scope>
    <source>
        <strain evidence="2">Expedition CK06-06</strain>
    </source>
</reference>
<dbReference type="AlphaFoldDB" id="X0RHD1"/>
<dbReference type="EMBL" id="BARS01008940">
    <property type="protein sequence ID" value="GAF68178.1"/>
    <property type="molecule type" value="Genomic_DNA"/>
</dbReference>
<comment type="caution">
    <text evidence="2">The sequence shown here is derived from an EMBL/GenBank/DDBJ whole genome shotgun (WGS) entry which is preliminary data.</text>
</comment>
<organism evidence="2">
    <name type="scientific">marine sediment metagenome</name>
    <dbReference type="NCBI Taxonomy" id="412755"/>
    <lineage>
        <taxon>unclassified sequences</taxon>
        <taxon>metagenomes</taxon>
        <taxon>ecological metagenomes</taxon>
    </lineage>
</organism>
<dbReference type="Pfam" id="PF03354">
    <property type="entry name" value="TerL_ATPase"/>
    <property type="match status" value="1"/>
</dbReference>
<dbReference type="PANTHER" id="PTHR41287:SF1">
    <property type="entry name" value="PROTEIN YMFN"/>
    <property type="match status" value="1"/>
</dbReference>
<feature type="domain" description="Terminase large subunit-like ATPase" evidence="1">
    <location>
        <begin position="75"/>
        <end position="247"/>
    </location>
</feature>
<name>X0RHD1_9ZZZZ</name>
<accession>X0RHD1</accession>
<evidence type="ECO:0000313" key="2">
    <source>
        <dbReference type="EMBL" id="GAF68178.1"/>
    </source>
</evidence>
<dbReference type="Gene3D" id="3.40.50.300">
    <property type="entry name" value="P-loop containing nucleotide triphosphate hydrolases"/>
    <property type="match status" value="1"/>
</dbReference>
<protein>
    <recommendedName>
        <fullName evidence="1">Terminase large subunit-like ATPase domain-containing protein</fullName>
    </recommendedName>
</protein>
<evidence type="ECO:0000259" key="1">
    <source>
        <dbReference type="Pfam" id="PF03354"/>
    </source>
</evidence>
<gene>
    <name evidence="2" type="ORF">S01H1_16934</name>
</gene>
<proteinExistence type="predicted"/>
<dbReference type="InterPro" id="IPR027417">
    <property type="entry name" value="P-loop_NTPase"/>
</dbReference>
<dbReference type="InterPro" id="IPR046461">
    <property type="entry name" value="TerL_ATPase"/>
</dbReference>
<feature type="non-terminal residue" evidence="2">
    <location>
        <position position="261"/>
    </location>
</feature>
<sequence length="261" mass="29515">MTPTDSATGYVDGVLSGEILACKYVKLACQRFFDDLNKDWRYHYDIDAADSAVNFMEKLRHLSGPSSGKRLKLEPWQHFIECNLFGWKDKDTELRRFRTVYEEIPRKNGKSIRVAARGMYVFCIENKIDRGMQCISGAGSEKQAWHVFWNIREWARTNAELRKKFGIEVNAKSLIIMESGSKFEPVVGNVGDGGNYSWAAIDEYHEHADDGLYDTIQTGQGARAQPMLCAITTSGSNLSGPCYEHRQDVIHVLDGSVQDDS</sequence>
<dbReference type="PANTHER" id="PTHR41287">
    <property type="match status" value="1"/>
</dbReference>